<accession>A0ABS5WA98</accession>
<protein>
    <recommendedName>
        <fullName evidence="3">Lipoprotein</fullName>
    </recommendedName>
</protein>
<keyword evidence="2" id="KW-1185">Reference proteome</keyword>
<reference evidence="1 2" key="1">
    <citation type="submission" date="2020-06" db="EMBL/GenBank/DDBJ databases">
        <authorList>
            <person name="Isaeva M.P."/>
            <person name="Chernysheva N.Y."/>
        </authorList>
    </citation>
    <scope>NUCLEOTIDE SEQUENCE [LARGE SCALE GENOMIC DNA]</scope>
    <source>
        <strain evidence="1 2">KMM 6746</strain>
    </source>
</reference>
<dbReference type="EMBL" id="JACATN010000001">
    <property type="protein sequence ID" value="MBT2160335.1"/>
    <property type="molecule type" value="Genomic_DNA"/>
</dbReference>
<name>A0ABS5WA98_9FLAO</name>
<evidence type="ECO:0000313" key="1">
    <source>
        <dbReference type="EMBL" id="MBT2160335.1"/>
    </source>
</evidence>
<sequence>MFSKLGYFSITFAFIFFIFGCESFTNKNEKPQKEVKEFGSSDLLRFKVKEESFRKDSLSLIFKNIFFEEVGLSEFDLKINVDYKRENINYHQNYYLVIAIYPRDEDIQLLDDERRRYKFASYSMKIRTNQVNDLVLARKIITKLKFARAITISLFEYKTKLKSKEIVLQNVKF</sequence>
<organism evidence="1 2">
    <name type="scientific">Zobellia barbeyronii</name>
    <dbReference type="NCBI Taxonomy" id="2748009"/>
    <lineage>
        <taxon>Bacteria</taxon>
        <taxon>Pseudomonadati</taxon>
        <taxon>Bacteroidota</taxon>
        <taxon>Flavobacteriia</taxon>
        <taxon>Flavobacteriales</taxon>
        <taxon>Flavobacteriaceae</taxon>
        <taxon>Zobellia</taxon>
    </lineage>
</organism>
<dbReference type="RefSeq" id="WP_214610564.1">
    <property type="nucleotide sequence ID" value="NZ_JACATN010000001.1"/>
</dbReference>
<dbReference type="Proteomes" id="UP000740413">
    <property type="component" value="Unassembled WGS sequence"/>
</dbReference>
<dbReference type="PROSITE" id="PS51257">
    <property type="entry name" value="PROKAR_LIPOPROTEIN"/>
    <property type="match status" value="1"/>
</dbReference>
<proteinExistence type="predicted"/>
<reference evidence="2" key="2">
    <citation type="submission" date="2023-07" db="EMBL/GenBank/DDBJ databases">
        <title>Zobellia barbeyronii sp. nov., a new marine flavobacterium, isolated from green and red algae.</title>
        <authorList>
            <person name="Nedashkovskaya O.I."/>
            <person name="Otstavnykh N."/>
            <person name="Zhukova N."/>
            <person name="Guzev K."/>
            <person name="Chausova V."/>
            <person name="Tekutyeva L."/>
            <person name="Mikhailov V."/>
            <person name="Isaeva M."/>
        </authorList>
    </citation>
    <scope>NUCLEOTIDE SEQUENCE [LARGE SCALE GENOMIC DNA]</scope>
    <source>
        <strain evidence="2">KMM 6746</strain>
    </source>
</reference>
<evidence type="ECO:0000313" key="2">
    <source>
        <dbReference type="Proteomes" id="UP000740413"/>
    </source>
</evidence>
<gene>
    <name evidence="1" type="ORF">HW347_03610</name>
</gene>
<comment type="caution">
    <text evidence="1">The sequence shown here is derived from an EMBL/GenBank/DDBJ whole genome shotgun (WGS) entry which is preliminary data.</text>
</comment>
<evidence type="ECO:0008006" key="3">
    <source>
        <dbReference type="Google" id="ProtNLM"/>
    </source>
</evidence>